<name>A0A507E702_9FUNG</name>
<gene>
    <name evidence="11" type="ORF">PhCBS80983_g02867</name>
</gene>
<comment type="similarity">
    <text evidence="1 7">Belongs to the OSBP family.</text>
</comment>
<feature type="coiled-coil region" evidence="8">
    <location>
        <begin position="312"/>
        <end position="339"/>
    </location>
</feature>
<keyword evidence="5" id="KW-0446">Lipid-binding</keyword>
<evidence type="ECO:0000313" key="12">
    <source>
        <dbReference type="Proteomes" id="UP000318582"/>
    </source>
</evidence>
<dbReference type="PANTHER" id="PTHR10972:SF205">
    <property type="entry name" value="OXYSTEROL-BINDING PROTEIN 1"/>
    <property type="match status" value="1"/>
</dbReference>
<dbReference type="SMART" id="SM00233">
    <property type="entry name" value="PH"/>
    <property type="match status" value="1"/>
</dbReference>
<feature type="compositionally biased region" description="Basic and acidic residues" evidence="9">
    <location>
        <begin position="101"/>
        <end position="120"/>
    </location>
</feature>
<dbReference type="SMART" id="SM00248">
    <property type="entry name" value="ANK"/>
    <property type="match status" value="2"/>
</dbReference>
<feature type="region of interest" description="Disordered" evidence="9">
    <location>
        <begin position="906"/>
        <end position="927"/>
    </location>
</feature>
<dbReference type="Proteomes" id="UP000318582">
    <property type="component" value="Unassembled WGS sequence"/>
</dbReference>
<keyword evidence="12" id="KW-1185">Reference proteome</keyword>
<dbReference type="InterPro" id="IPR011993">
    <property type="entry name" value="PH-like_dom_sf"/>
</dbReference>
<dbReference type="InterPro" id="IPR036770">
    <property type="entry name" value="Ankyrin_rpt-contain_sf"/>
</dbReference>
<keyword evidence="6" id="KW-0040">ANK repeat</keyword>
<dbReference type="Gene3D" id="1.25.40.20">
    <property type="entry name" value="Ankyrin repeat-containing domain"/>
    <property type="match status" value="2"/>
</dbReference>
<comment type="caution">
    <text evidence="11">The sequence shown here is derived from an EMBL/GenBank/DDBJ whole genome shotgun (WGS) entry which is preliminary data.</text>
</comment>
<feature type="compositionally biased region" description="Polar residues" evidence="9">
    <location>
        <begin position="159"/>
        <end position="173"/>
    </location>
</feature>
<dbReference type="InterPro" id="IPR018494">
    <property type="entry name" value="Oxysterol-bd_CS"/>
</dbReference>
<evidence type="ECO:0000256" key="1">
    <source>
        <dbReference type="ARBA" id="ARBA00008842"/>
    </source>
</evidence>
<feature type="compositionally biased region" description="Acidic residues" evidence="9">
    <location>
        <begin position="1080"/>
        <end position="1089"/>
    </location>
</feature>
<dbReference type="PANTHER" id="PTHR10972">
    <property type="entry name" value="OXYSTEROL-BINDING PROTEIN-RELATED"/>
    <property type="match status" value="1"/>
</dbReference>
<dbReference type="InterPro" id="IPR000648">
    <property type="entry name" value="Oxysterol-bd"/>
</dbReference>
<dbReference type="Pfam" id="PF01237">
    <property type="entry name" value="Oxysterol_BP"/>
    <property type="match status" value="1"/>
</dbReference>
<dbReference type="PROSITE" id="PS50003">
    <property type="entry name" value="PH_DOMAIN"/>
    <property type="match status" value="1"/>
</dbReference>
<dbReference type="SUPFAM" id="SSF50729">
    <property type="entry name" value="PH domain-like"/>
    <property type="match status" value="1"/>
</dbReference>
<evidence type="ECO:0000259" key="10">
    <source>
        <dbReference type="PROSITE" id="PS50003"/>
    </source>
</evidence>
<dbReference type="SUPFAM" id="SSF48403">
    <property type="entry name" value="Ankyrin repeat"/>
    <property type="match status" value="1"/>
</dbReference>
<proteinExistence type="inferred from homology"/>
<dbReference type="GO" id="GO:0005886">
    <property type="term" value="C:plasma membrane"/>
    <property type="evidence" value="ECO:0007669"/>
    <property type="project" value="TreeGrafter"/>
</dbReference>
<organism evidence="11 12">
    <name type="scientific">Powellomyces hirtus</name>
    <dbReference type="NCBI Taxonomy" id="109895"/>
    <lineage>
        <taxon>Eukaryota</taxon>
        <taxon>Fungi</taxon>
        <taxon>Fungi incertae sedis</taxon>
        <taxon>Chytridiomycota</taxon>
        <taxon>Chytridiomycota incertae sedis</taxon>
        <taxon>Chytridiomycetes</taxon>
        <taxon>Spizellomycetales</taxon>
        <taxon>Powellomycetaceae</taxon>
        <taxon>Powellomyces</taxon>
    </lineage>
</organism>
<evidence type="ECO:0000256" key="7">
    <source>
        <dbReference type="RuleBase" id="RU003844"/>
    </source>
</evidence>
<dbReference type="GO" id="GO:0120009">
    <property type="term" value="P:intermembrane lipid transfer"/>
    <property type="evidence" value="ECO:0007669"/>
    <property type="project" value="UniProtKB-ARBA"/>
</dbReference>
<dbReference type="GO" id="GO:0006887">
    <property type="term" value="P:exocytosis"/>
    <property type="evidence" value="ECO:0007669"/>
    <property type="project" value="TreeGrafter"/>
</dbReference>
<dbReference type="PROSITE" id="PS50297">
    <property type="entry name" value="ANK_REP_REGION"/>
    <property type="match status" value="2"/>
</dbReference>
<dbReference type="GO" id="GO:0034727">
    <property type="term" value="P:piecemeal microautophagy of the nucleus"/>
    <property type="evidence" value="ECO:0007669"/>
    <property type="project" value="TreeGrafter"/>
</dbReference>
<reference evidence="11 12" key="1">
    <citation type="journal article" date="2019" name="Sci. Rep.">
        <title>Comparative genomics of chytrid fungi reveal insights into the obligate biotrophic and pathogenic lifestyle of Synchytrium endobioticum.</title>
        <authorList>
            <person name="van de Vossenberg B.T.L.H."/>
            <person name="Warris S."/>
            <person name="Nguyen H.D.T."/>
            <person name="van Gent-Pelzer M.P.E."/>
            <person name="Joly D.L."/>
            <person name="van de Geest H.C."/>
            <person name="Bonants P.J.M."/>
            <person name="Smith D.S."/>
            <person name="Levesque C.A."/>
            <person name="van der Lee T.A.J."/>
        </authorList>
    </citation>
    <scope>NUCLEOTIDE SEQUENCE [LARGE SCALE GENOMIC DNA]</scope>
    <source>
        <strain evidence="11 12">CBS 809.83</strain>
    </source>
</reference>
<evidence type="ECO:0000256" key="5">
    <source>
        <dbReference type="ARBA" id="ARBA00023121"/>
    </source>
</evidence>
<dbReference type="GO" id="GO:0005635">
    <property type="term" value="C:nuclear envelope"/>
    <property type="evidence" value="ECO:0007669"/>
    <property type="project" value="TreeGrafter"/>
</dbReference>
<feature type="compositionally biased region" description="Polar residues" evidence="9">
    <location>
        <begin position="632"/>
        <end position="642"/>
    </location>
</feature>
<feature type="region of interest" description="Disordered" evidence="9">
    <location>
        <begin position="588"/>
        <end position="651"/>
    </location>
</feature>
<dbReference type="InterPro" id="IPR001849">
    <property type="entry name" value="PH_domain"/>
</dbReference>
<evidence type="ECO:0000313" key="11">
    <source>
        <dbReference type="EMBL" id="TPX58898.1"/>
    </source>
</evidence>
<dbReference type="EMBL" id="QEAQ01000031">
    <property type="protein sequence ID" value="TPX58898.1"/>
    <property type="molecule type" value="Genomic_DNA"/>
</dbReference>
<keyword evidence="8" id="KW-0175">Coiled coil</keyword>
<keyword evidence="4" id="KW-0445">Lipid transport</keyword>
<dbReference type="InterPro" id="IPR037239">
    <property type="entry name" value="OSBP_sf"/>
</dbReference>
<dbReference type="InterPro" id="IPR002110">
    <property type="entry name" value="Ankyrin_rpt"/>
</dbReference>
<feature type="compositionally biased region" description="Acidic residues" evidence="9">
    <location>
        <begin position="1270"/>
        <end position="1284"/>
    </location>
</feature>
<evidence type="ECO:0000256" key="6">
    <source>
        <dbReference type="PROSITE-ProRule" id="PRU00023"/>
    </source>
</evidence>
<dbReference type="GO" id="GO:0006897">
    <property type="term" value="P:endocytosis"/>
    <property type="evidence" value="ECO:0007669"/>
    <property type="project" value="TreeGrafter"/>
</dbReference>
<dbReference type="Gene3D" id="2.40.160.120">
    <property type="match status" value="1"/>
</dbReference>
<keyword evidence="3" id="KW-0597">Phosphoprotein</keyword>
<dbReference type="GO" id="GO:0032934">
    <property type="term" value="F:sterol binding"/>
    <property type="evidence" value="ECO:0007669"/>
    <property type="project" value="TreeGrafter"/>
</dbReference>
<keyword evidence="2" id="KW-0813">Transport</keyword>
<feature type="compositionally biased region" description="Basic and acidic residues" evidence="9">
    <location>
        <begin position="907"/>
        <end position="921"/>
    </location>
</feature>
<dbReference type="SUPFAM" id="SSF144000">
    <property type="entry name" value="Oxysterol-binding protein-like"/>
    <property type="match status" value="1"/>
</dbReference>
<dbReference type="Gene3D" id="2.30.29.30">
    <property type="entry name" value="Pleckstrin-homology domain (PH domain)/Phosphotyrosine-binding domain (PTB)"/>
    <property type="match status" value="1"/>
</dbReference>
<evidence type="ECO:0000256" key="9">
    <source>
        <dbReference type="SAM" id="MobiDB-lite"/>
    </source>
</evidence>
<sequence>MPFSSIDSDDDDSLLPEASVAFEQAYSQRAASQSVPPLIPAKPAVFPPIVESTPSSRSASAEKHSLAHKLSNKEVGSIAVKPEQETSETAVRRSTAVNRIKRTELKAVGQDARRERRETDEFPDIEALRHFNATRTNRKPPQIPKKNKSSPPSRKQPVRSPNSEGISLKSNTDGDAAPLQWLSSPETPEAGAAEEISPAHSEAVDPRSAVSDQTISAKALMPMESAQPSAEYPDEDDVEEPDIQLTQAMELALPNCWDVTPPGTCLREWDFEPLSSNEQIKLLKAEVVRLTSLAGSLPHHVAGAVNATDTVLSEQRADMAEHKREIAQLTSRVDSLRDVNEAMMISLQNAMKEGQAAALESDREYARATRERGEANYSMLLAMQTVMENQRVAMEENDTKLVQLTRRLDLLERALTHGFSGTESTAREQRATMDAQQRRLDNLQHFLAQQPWLNGDNREIAGLQQKMEVLQNSCAENMKRMHSAIKERGATIVEQQRKWERHHQLLEQQQQTNTLHDVAAADHSFKLGRLRAEFEATFPAVHETSIALPRAVERIGILKKAFLAVEASITSLRSAASHNRRQSFDRVQNAAPETHHDDIVSTSESTQAPHDEIGMQTATEKYTDSAYEDDTTVSSTEPTTEIQFPHSGRKRKHEIDPALDEFTETEEPAVTARPVKRPRYLSAIGIAGAVGLAVDESVRHVQLIDALRSHDIAAISDVVQHLPSTAADAPIPAYGSPLHLAIALCPTPVIQNLVSAFPALATTWANTQSPKDGETALHLASKLGRPDIIEVLFKIKGIKDSLRDGRGRTAEQVASSERVRQLIIDHRIEFAAKVISKVRHHLVDGPPQGAIDAFIQDPRASAYLALGWIGINDPIDPDSEQSFLHFAAKADHLTLVEWALQNGADPAVKDRKGRKPADLCPKHSKTKNRLKTAIPQAPIISGSLPQATSSTLGAQPSAAPSQKGVLLKWINYASGYKSRYFVLDHGSLSYYKSATDYPLACRGSISTMIASVVMPDSSDKSRFDVIGRGSVKYSLKARSPADAKKWVWALMESKKFMVDGAKEDTTSNANRSSVSGDWGSGDEGDDMADSDSVTHRDGKTASDANSFRESVESSTAGIVTKPSLVSFKNGLQPSVGKPLQDSEDELALILNLLNVQMDVQRQVVDTLVGALANGDLPVANSSVSNIPSALQSSSKGVSETVAKLVERCLARERLWAKRWKKERDIRQRWEEVVQKVLNDEAAGAHGTARPFPDSDSHQESSFFSTKSIATDEEDEDDDDEEEDDEVFYDAEEATFGTVQRNGDKPSGLVRQETTASLMTAGTRYLMSPADLKQSATGYPALDNLRTSIPIDLSKPKPSLAVWSFLKSAIGKDLSKVTLPVFFNEPLSMLQRMCEDIEYVELLSLASAVGRGTEEKSTPPSQAAKLAASTLGLDIQRLSAMGDEEASLVRLMYVGAYAMSNYSSTLGRVQKPFNPVLGETYELVREDKGYRYLSEQVCHHPPISACHCESPDYTFWTEVNVKSKFWGKSLEIHPLGACHVRLPLYKPGSPEIVDTEHFTWKKVTTSVNNVIVGKLWIDHYGDMVVKNWRTGEECTITFKPKATGGWFGLGAKNKGAAAEQEDNGGGEISGVVKDAKGHVKYELQGRWDGEVTAVPVGGGGRKPLPLWKRNPMPNNAADNFFFTSFATTLNQLPSTLRANLPLTDSRLRPDQQAMERGDWDVANTLKEQLEFLQRTRRKDIVAEYERTHTPSGPAPRGIDIGERWWTPRWFVREIDPDSNEEHWRFDEEYWKHRNAPSPVWPEWVLDVFGVTDVGQTPIRSA</sequence>
<feature type="repeat" description="ANK" evidence="6">
    <location>
        <begin position="879"/>
        <end position="911"/>
    </location>
</feature>
<evidence type="ECO:0000256" key="3">
    <source>
        <dbReference type="ARBA" id="ARBA00022553"/>
    </source>
</evidence>
<dbReference type="GO" id="GO:0030011">
    <property type="term" value="P:maintenance of cell polarity"/>
    <property type="evidence" value="ECO:0007669"/>
    <property type="project" value="TreeGrafter"/>
</dbReference>
<evidence type="ECO:0000256" key="4">
    <source>
        <dbReference type="ARBA" id="ARBA00023055"/>
    </source>
</evidence>
<protein>
    <recommendedName>
        <fullName evidence="10">PH domain-containing protein</fullName>
    </recommendedName>
</protein>
<dbReference type="Pfam" id="PF00169">
    <property type="entry name" value="PH"/>
    <property type="match status" value="1"/>
</dbReference>
<dbReference type="PROSITE" id="PS01013">
    <property type="entry name" value="OSBP"/>
    <property type="match status" value="1"/>
</dbReference>
<feature type="domain" description="PH" evidence="10">
    <location>
        <begin position="959"/>
        <end position="1055"/>
    </location>
</feature>
<dbReference type="GO" id="GO:0097038">
    <property type="term" value="C:perinuclear endoplasmic reticulum"/>
    <property type="evidence" value="ECO:0007669"/>
    <property type="project" value="TreeGrafter"/>
</dbReference>
<feature type="region of interest" description="Disordered" evidence="9">
    <location>
        <begin position="29"/>
        <end position="213"/>
    </location>
</feature>
<accession>A0A507E702</accession>
<evidence type="ECO:0000256" key="8">
    <source>
        <dbReference type="SAM" id="Coils"/>
    </source>
</evidence>
<dbReference type="PROSITE" id="PS50088">
    <property type="entry name" value="ANK_REPEAT"/>
    <property type="match status" value="2"/>
</dbReference>
<dbReference type="STRING" id="109895.A0A507E702"/>
<dbReference type="FunFam" id="2.40.160.120:FF:000001">
    <property type="entry name" value="Oxysterol-binding protein"/>
    <property type="match status" value="1"/>
</dbReference>
<feature type="region of interest" description="Disordered" evidence="9">
    <location>
        <begin position="1064"/>
        <end position="1113"/>
    </location>
</feature>
<feature type="compositionally biased region" description="Polar residues" evidence="9">
    <location>
        <begin position="1102"/>
        <end position="1113"/>
    </location>
</feature>
<evidence type="ECO:0000256" key="2">
    <source>
        <dbReference type="ARBA" id="ARBA00022448"/>
    </source>
</evidence>
<feature type="repeat" description="ANK" evidence="6">
    <location>
        <begin position="772"/>
        <end position="794"/>
    </location>
</feature>
<feature type="region of interest" description="Disordered" evidence="9">
    <location>
        <begin position="1241"/>
        <end position="1284"/>
    </location>
</feature>
<dbReference type="GO" id="GO:0005829">
    <property type="term" value="C:cytosol"/>
    <property type="evidence" value="ECO:0007669"/>
    <property type="project" value="TreeGrafter"/>
</dbReference>
<feature type="compositionally biased region" description="Polar residues" evidence="9">
    <location>
        <begin position="1259"/>
        <end position="1268"/>
    </location>
</feature>